<dbReference type="SUPFAM" id="SSF55347">
    <property type="entry name" value="Glyceraldehyde-3-phosphate dehydrogenase-like, C-terminal domain"/>
    <property type="match status" value="1"/>
</dbReference>
<dbReference type="HAMAP" id="MF_00183">
    <property type="entry name" value="DXP_reductoisom"/>
    <property type="match status" value="1"/>
</dbReference>
<feature type="binding site" evidence="9">
    <location>
        <position position="202"/>
    </location>
    <ligand>
        <name>NADPH</name>
        <dbReference type="ChEBI" id="CHEBI:57783"/>
    </ligand>
</feature>
<reference evidence="13 14" key="1">
    <citation type="submission" date="2019-07" db="EMBL/GenBank/DDBJ databases">
        <title>Litoreibacter alkalisoli sp. nov., isolated from saline-alkaline soil.</title>
        <authorList>
            <person name="Wang S."/>
            <person name="Xu L."/>
            <person name="Xing Y.-T."/>
            <person name="Sun J.-Q."/>
        </authorList>
    </citation>
    <scope>NUCLEOTIDE SEQUENCE [LARGE SCALE GENOMIC DNA]</scope>
    <source>
        <strain evidence="13 14">LN3S51</strain>
    </source>
</reference>
<dbReference type="EMBL" id="CP042261">
    <property type="protein sequence ID" value="QDY69333.1"/>
    <property type="molecule type" value="Genomic_DNA"/>
</dbReference>
<dbReference type="KEGG" id="lit:FPZ52_06620"/>
<evidence type="ECO:0000256" key="7">
    <source>
        <dbReference type="ARBA" id="ARBA00023229"/>
    </source>
</evidence>
<feature type="binding site" evidence="9">
    <location>
        <position position="215"/>
    </location>
    <ligand>
        <name>1-deoxy-D-xylulose 5-phosphate</name>
        <dbReference type="ChEBI" id="CHEBI:57792"/>
    </ligand>
</feature>
<dbReference type="RefSeq" id="WP_146364712.1">
    <property type="nucleotide sequence ID" value="NZ_CP042261.1"/>
</dbReference>
<feature type="binding site" evidence="9">
    <location>
        <position position="13"/>
    </location>
    <ligand>
        <name>NADPH</name>
        <dbReference type="ChEBI" id="CHEBI:57783"/>
    </ligand>
</feature>
<feature type="binding site" evidence="9">
    <location>
        <position position="209"/>
    </location>
    <ligand>
        <name>1-deoxy-D-xylulose 5-phosphate</name>
        <dbReference type="ChEBI" id="CHEBI:57792"/>
    </ligand>
</feature>
<accession>A0A5B8IV68</accession>
<feature type="binding site" evidence="9">
    <location>
        <position position="173"/>
    </location>
    <ligand>
        <name>1-deoxy-D-xylulose 5-phosphate</name>
        <dbReference type="ChEBI" id="CHEBI:57792"/>
    </ligand>
</feature>
<dbReference type="GO" id="GO:0051484">
    <property type="term" value="P:isopentenyl diphosphate biosynthetic process, methylerythritol 4-phosphate pathway involved in terpenoid biosynthetic process"/>
    <property type="evidence" value="ECO:0007669"/>
    <property type="project" value="UniProtKB-ARBA"/>
</dbReference>
<feature type="binding site" evidence="9">
    <location>
        <position position="147"/>
    </location>
    <ligand>
        <name>Mn(2+)</name>
        <dbReference type="ChEBI" id="CHEBI:29035"/>
    </ligand>
</feature>
<dbReference type="Pfam" id="PF02670">
    <property type="entry name" value="DXP_reductoisom"/>
    <property type="match status" value="1"/>
</dbReference>
<keyword evidence="3 9" id="KW-0479">Metal-binding</keyword>
<feature type="domain" description="DXP reductoisomerase C-terminal" evidence="12">
    <location>
        <begin position="259"/>
        <end position="378"/>
    </location>
</feature>
<gene>
    <name evidence="9" type="primary">dxr</name>
    <name evidence="13" type="ORF">FPZ52_06620</name>
</gene>
<proteinExistence type="inferred from homology"/>
<keyword evidence="6 9" id="KW-0464">Manganese</keyword>
<evidence type="ECO:0000259" key="11">
    <source>
        <dbReference type="Pfam" id="PF08436"/>
    </source>
</evidence>
<name>A0A5B8IV68_9RHOB</name>
<feature type="binding site" evidence="9">
    <location>
        <position position="214"/>
    </location>
    <ligand>
        <name>1-deoxy-D-xylulose 5-phosphate</name>
        <dbReference type="ChEBI" id="CHEBI:57792"/>
    </ligand>
</feature>
<feature type="binding site" evidence="9">
    <location>
        <position position="11"/>
    </location>
    <ligand>
        <name>NADPH</name>
        <dbReference type="ChEBI" id="CHEBI:57783"/>
    </ligand>
</feature>
<dbReference type="GO" id="GO:0070402">
    <property type="term" value="F:NADPH binding"/>
    <property type="evidence" value="ECO:0007669"/>
    <property type="project" value="InterPro"/>
</dbReference>
<feature type="binding site" evidence="9">
    <location>
        <position position="196"/>
    </location>
    <ligand>
        <name>1-deoxy-D-xylulose 5-phosphate</name>
        <dbReference type="ChEBI" id="CHEBI:57792"/>
    </ligand>
</feature>
<feature type="binding site" evidence="9">
    <location>
        <position position="122"/>
    </location>
    <ligand>
        <name>1-deoxy-D-xylulose 5-phosphate</name>
        <dbReference type="ChEBI" id="CHEBI:57792"/>
    </ligand>
</feature>
<dbReference type="FunFam" id="3.40.50.720:FF:000045">
    <property type="entry name" value="1-deoxy-D-xylulose 5-phosphate reductoisomerase"/>
    <property type="match status" value="1"/>
</dbReference>
<sequence>MRRISIFGSTGSIGESTFDLIQRDGDAYDVIALTGGRNVARLAEQAKALNAQLAVTAFDDCLDELKDALSGSGVEVASGTAAVAEAASRPVDWAMSAIVGAAGLVPGLRIAEQGAMLALANKESLVCAGRLLKQTAGGNASRILPVDSEHSAVFQALVGEDMDAVERVIITASGGAFRDWPIDKLREATPEQAATHPNWNMGQRITIDSASMFNKAMELIETHEFFDLPAVKIEALVHPESLIHALVGFNDGALMAHVGPPDMRHAIGYALHWPRRRDLPVERLDLARIGALTFRPACDDRYPALRLAREVMETGGLSGAAFNAAKERALDHFIARRIGFTDMAVVVERVLTRLWSQDALSQDMTLDNVLAVDALARNEADAAAAR</sequence>
<dbReference type="SUPFAM" id="SSF69055">
    <property type="entry name" value="1-deoxy-D-xylulose-5-phosphate reductoisomerase, C-terminal domain"/>
    <property type="match status" value="1"/>
</dbReference>
<dbReference type="EC" id="1.1.1.267" evidence="9"/>
<feature type="binding site" evidence="9">
    <location>
        <position position="218"/>
    </location>
    <ligand>
        <name>1-deoxy-D-xylulose 5-phosphate</name>
        <dbReference type="ChEBI" id="CHEBI:57792"/>
    </ligand>
</feature>
<feature type="binding site" evidence="9">
    <location>
        <position position="12"/>
    </location>
    <ligand>
        <name>NADPH</name>
        <dbReference type="ChEBI" id="CHEBI:57783"/>
    </ligand>
</feature>
<evidence type="ECO:0000313" key="13">
    <source>
        <dbReference type="EMBL" id="QDY69333.1"/>
    </source>
</evidence>
<keyword evidence="5 9" id="KW-0560">Oxidoreductase</keyword>
<keyword evidence="14" id="KW-1185">Reference proteome</keyword>
<dbReference type="SUPFAM" id="SSF51735">
    <property type="entry name" value="NAD(P)-binding Rossmann-fold domains"/>
    <property type="match status" value="1"/>
</dbReference>
<dbReference type="InterPro" id="IPR003821">
    <property type="entry name" value="DXP_reductoisomerase"/>
</dbReference>
<dbReference type="InterPro" id="IPR036169">
    <property type="entry name" value="DXPR_C_sf"/>
</dbReference>
<evidence type="ECO:0000256" key="4">
    <source>
        <dbReference type="ARBA" id="ARBA00022857"/>
    </source>
</evidence>
<comment type="cofactor">
    <cofactor evidence="9">
        <name>Mg(2+)</name>
        <dbReference type="ChEBI" id="CHEBI:18420"/>
    </cofactor>
    <cofactor evidence="9">
        <name>Mn(2+)</name>
        <dbReference type="ChEBI" id="CHEBI:29035"/>
    </cofactor>
</comment>
<dbReference type="InterPro" id="IPR013644">
    <property type="entry name" value="DXP_reductoisomerase_C"/>
</dbReference>
<feature type="binding site" evidence="9">
    <location>
        <position position="38"/>
    </location>
    <ligand>
        <name>NADPH</name>
        <dbReference type="ChEBI" id="CHEBI:57783"/>
    </ligand>
</feature>
<dbReference type="Pfam" id="PF08436">
    <property type="entry name" value="DXP_redisom_C"/>
    <property type="match status" value="1"/>
</dbReference>
<evidence type="ECO:0000256" key="3">
    <source>
        <dbReference type="ARBA" id="ARBA00022723"/>
    </source>
</evidence>
<feature type="binding site" evidence="9">
    <location>
        <position position="123"/>
    </location>
    <ligand>
        <name>NADPH</name>
        <dbReference type="ChEBI" id="CHEBI:57783"/>
    </ligand>
</feature>
<dbReference type="PIRSF" id="PIRSF006205">
    <property type="entry name" value="Dxp_reductismrs"/>
    <property type="match status" value="1"/>
</dbReference>
<feature type="binding site" evidence="9">
    <location>
        <position position="10"/>
    </location>
    <ligand>
        <name>NADPH</name>
        <dbReference type="ChEBI" id="CHEBI:57783"/>
    </ligand>
</feature>
<keyword evidence="9" id="KW-0460">Magnesium</keyword>
<feature type="binding site" evidence="9">
    <location>
        <position position="148"/>
    </location>
    <ligand>
        <name>1-deoxy-D-xylulose 5-phosphate</name>
        <dbReference type="ChEBI" id="CHEBI:57792"/>
    </ligand>
</feature>
<feature type="domain" description="1-deoxy-D-xylulose 5-phosphate reductoisomerase N-terminal" evidence="10">
    <location>
        <begin position="4"/>
        <end position="129"/>
    </location>
</feature>
<keyword evidence="7 9" id="KW-0414">Isoprene biosynthesis</keyword>
<keyword evidence="13" id="KW-0413">Isomerase</keyword>
<feature type="binding site" evidence="9">
    <location>
        <position position="149"/>
    </location>
    <ligand>
        <name>Mn(2+)</name>
        <dbReference type="ChEBI" id="CHEBI:29035"/>
    </ligand>
</feature>
<dbReference type="Gene3D" id="1.10.1740.10">
    <property type="match status" value="1"/>
</dbReference>
<evidence type="ECO:0000256" key="1">
    <source>
        <dbReference type="ARBA" id="ARBA00005094"/>
    </source>
</evidence>
<dbReference type="AlphaFoldDB" id="A0A5B8IV68"/>
<evidence type="ECO:0000256" key="6">
    <source>
        <dbReference type="ARBA" id="ARBA00023211"/>
    </source>
</evidence>
<evidence type="ECO:0000259" key="10">
    <source>
        <dbReference type="Pfam" id="PF02670"/>
    </source>
</evidence>
<feature type="binding site" evidence="9">
    <location>
        <position position="149"/>
    </location>
    <ligand>
        <name>1-deoxy-D-xylulose 5-phosphate</name>
        <dbReference type="ChEBI" id="CHEBI:57792"/>
    </ligand>
</feature>
<dbReference type="GO" id="GO:0030604">
    <property type="term" value="F:1-deoxy-D-xylulose-5-phosphate reductoisomerase activity"/>
    <property type="evidence" value="ECO:0007669"/>
    <property type="project" value="UniProtKB-UniRule"/>
</dbReference>
<dbReference type="InterPro" id="IPR026877">
    <property type="entry name" value="DXPR_C"/>
</dbReference>
<keyword evidence="4 9" id="KW-0521">NADP</keyword>
<feature type="domain" description="1-deoxy-D-xylulose 5-phosphate reductoisomerase C-terminal" evidence="11">
    <location>
        <begin position="143"/>
        <end position="226"/>
    </location>
</feature>
<comment type="function">
    <text evidence="9">Catalyzes the NADPH-dependent rearrangement and reduction of 1-deoxy-D-xylulose-5-phosphate (DXP) to 2-C-methyl-D-erythritol 4-phosphate (MEP).</text>
</comment>
<dbReference type="Pfam" id="PF13288">
    <property type="entry name" value="DXPR_C"/>
    <property type="match status" value="1"/>
</dbReference>
<evidence type="ECO:0000256" key="8">
    <source>
        <dbReference type="ARBA" id="ARBA00048543"/>
    </source>
</evidence>
<dbReference type="PANTHER" id="PTHR30525">
    <property type="entry name" value="1-DEOXY-D-XYLULOSE 5-PHOSPHATE REDUCTOISOMERASE"/>
    <property type="match status" value="1"/>
</dbReference>
<feature type="binding site" evidence="9">
    <location>
        <position position="37"/>
    </location>
    <ligand>
        <name>NADPH</name>
        <dbReference type="ChEBI" id="CHEBI:57783"/>
    </ligand>
</feature>
<organism evidence="13 14">
    <name type="scientific">Qingshengfaniella alkalisoli</name>
    <dbReference type="NCBI Taxonomy" id="2599296"/>
    <lineage>
        <taxon>Bacteria</taxon>
        <taxon>Pseudomonadati</taxon>
        <taxon>Pseudomonadota</taxon>
        <taxon>Alphaproteobacteria</taxon>
        <taxon>Rhodobacterales</taxon>
        <taxon>Paracoccaceae</taxon>
        <taxon>Qingshengfaniella</taxon>
    </lineage>
</organism>
<dbReference type="InterPro" id="IPR013512">
    <property type="entry name" value="DXP_reductoisomerase_N"/>
</dbReference>
<dbReference type="Gene3D" id="3.40.50.720">
    <property type="entry name" value="NAD(P)-binding Rossmann-like Domain"/>
    <property type="match status" value="1"/>
</dbReference>
<evidence type="ECO:0000256" key="5">
    <source>
        <dbReference type="ARBA" id="ARBA00023002"/>
    </source>
</evidence>
<evidence type="ECO:0000259" key="12">
    <source>
        <dbReference type="Pfam" id="PF13288"/>
    </source>
</evidence>
<evidence type="ECO:0000256" key="2">
    <source>
        <dbReference type="ARBA" id="ARBA00006825"/>
    </source>
</evidence>
<protein>
    <recommendedName>
        <fullName evidence="9">1-deoxy-D-xylulose 5-phosphate reductoisomerase</fullName>
        <shortName evidence="9">DXP reductoisomerase</shortName>
        <ecNumber evidence="9">1.1.1.267</ecNumber>
    </recommendedName>
    <alternativeName>
        <fullName evidence="9">1-deoxyxylulose-5-phosphate reductoisomerase</fullName>
    </alternativeName>
    <alternativeName>
        <fullName evidence="9">2-C-methyl-D-erythritol 4-phosphate synthase</fullName>
    </alternativeName>
</protein>
<feature type="binding site" evidence="9">
    <location>
        <position position="121"/>
    </location>
    <ligand>
        <name>NADPH</name>
        <dbReference type="ChEBI" id="CHEBI:57783"/>
    </ligand>
</feature>
<dbReference type="UniPathway" id="UPA00056">
    <property type="reaction ID" value="UER00092"/>
</dbReference>
<comment type="pathway">
    <text evidence="1 9">Isoprenoid biosynthesis; isopentenyl diphosphate biosynthesis via DXP pathway; isopentenyl diphosphate from 1-deoxy-D-xylulose 5-phosphate: step 1/6.</text>
</comment>
<dbReference type="OrthoDB" id="9806546at2"/>
<dbReference type="GO" id="GO:0030145">
    <property type="term" value="F:manganese ion binding"/>
    <property type="evidence" value="ECO:0007669"/>
    <property type="project" value="TreeGrafter"/>
</dbReference>
<comment type="similarity">
    <text evidence="2 9">Belongs to the DXR family.</text>
</comment>
<dbReference type="InterPro" id="IPR036291">
    <property type="entry name" value="NAD(P)-bd_dom_sf"/>
</dbReference>
<evidence type="ECO:0000313" key="14">
    <source>
        <dbReference type="Proteomes" id="UP000318483"/>
    </source>
</evidence>
<comment type="catalytic activity">
    <reaction evidence="8">
        <text>2-C-methyl-D-erythritol 4-phosphate + NADP(+) = 1-deoxy-D-xylulose 5-phosphate + NADPH + H(+)</text>
        <dbReference type="Rhea" id="RHEA:13717"/>
        <dbReference type="ChEBI" id="CHEBI:15378"/>
        <dbReference type="ChEBI" id="CHEBI:57783"/>
        <dbReference type="ChEBI" id="CHEBI:57792"/>
        <dbReference type="ChEBI" id="CHEBI:58262"/>
        <dbReference type="ChEBI" id="CHEBI:58349"/>
        <dbReference type="EC" id="1.1.1.267"/>
    </reaction>
    <physiologicalReaction direction="right-to-left" evidence="8">
        <dbReference type="Rhea" id="RHEA:13719"/>
    </physiologicalReaction>
</comment>
<dbReference type="NCBIfam" id="TIGR00243">
    <property type="entry name" value="Dxr"/>
    <property type="match status" value="1"/>
</dbReference>
<feature type="binding site" evidence="9">
    <location>
        <position position="218"/>
    </location>
    <ligand>
        <name>Mn(2+)</name>
        <dbReference type="ChEBI" id="CHEBI:29035"/>
    </ligand>
</feature>
<evidence type="ECO:0000256" key="9">
    <source>
        <dbReference type="HAMAP-Rule" id="MF_00183"/>
    </source>
</evidence>
<dbReference type="PANTHER" id="PTHR30525:SF0">
    <property type="entry name" value="1-DEOXY-D-XYLULOSE 5-PHOSPHATE REDUCTOISOMERASE, CHLOROPLASTIC"/>
    <property type="match status" value="1"/>
</dbReference>
<feature type="binding site" evidence="9">
    <location>
        <position position="36"/>
    </location>
    <ligand>
        <name>NADPH</name>
        <dbReference type="ChEBI" id="CHEBI:57783"/>
    </ligand>
</feature>
<dbReference type="GO" id="GO:0016853">
    <property type="term" value="F:isomerase activity"/>
    <property type="evidence" value="ECO:0007669"/>
    <property type="project" value="UniProtKB-KW"/>
</dbReference>
<dbReference type="Proteomes" id="UP000318483">
    <property type="component" value="Chromosome"/>
</dbReference>